<gene>
    <name evidence="1" type="ORF">BHE75_02098</name>
</gene>
<dbReference type="AlphaFoldDB" id="A0A1S1HD07"/>
<comment type="caution">
    <text evidence="1">The sequence shown here is derived from an EMBL/GenBank/DDBJ whole genome shotgun (WGS) entry which is preliminary data.</text>
</comment>
<reference evidence="1 2" key="1">
    <citation type="submission" date="2016-09" db="EMBL/GenBank/DDBJ databases">
        <title>Metabolic pathway, cell adaptation mechanisms and a novel monoxygenase revealed through proteogenomic-transcription analysis of a Sphingomonas haloaromaticamans strain degrading the fungicide ortho-phenylphenol.</title>
        <authorList>
            <person name="Perruchon C."/>
            <person name="Papadopoulou E.S."/>
            <person name="Rousidou C."/>
            <person name="Vasileiadis S."/>
            <person name="Tanou G."/>
            <person name="Amoutzias G."/>
            <person name="Molassiotis A."/>
            <person name="Karpouzas D.G."/>
        </authorList>
    </citation>
    <scope>NUCLEOTIDE SEQUENCE [LARGE SCALE GENOMIC DNA]</scope>
    <source>
        <strain evidence="1 2">P3</strain>
    </source>
</reference>
<sequence length="58" mass="6245">MWGGTWHASLPGGRGDDVVERLEHSVRGFAGNRLQLRKQSAIEMQGVEVTAIIASVVA</sequence>
<proteinExistence type="predicted"/>
<keyword evidence="2" id="KW-1185">Reference proteome</keyword>
<organism evidence="1 2">
    <name type="scientific">Edaphosphingomonas haloaromaticamans</name>
    <dbReference type="NCBI Taxonomy" id="653954"/>
    <lineage>
        <taxon>Bacteria</taxon>
        <taxon>Pseudomonadati</taxon>
        <taxon>Pseudomonadota</taxon>
        <taxon>Alphaproteobacteria</taxon>
        <taxon>Sphingomonadales</taxon>
        <taxon>Rhizorhabdaceae</taxon>
        <taxon>Edaphosphingomonas</taxon>
    </lineage>
</organism>
<evidence type="ECO:0000313" key="2">
    <source>
        <dbReference type="Proteomes" id="UP000179467"/>
    </source>
</evidence>
<protein>
    <submittedName>
        <fullName evidence="1">Uncharacterized protein</fullName>
    </submittedName>
</protein>
<dbReference type="EMBL" id="MIPT01000001">
    <property type="protein sequence ID" value="OHT20104.1"/>
    <property type="molecule type" value="Genomic_DNA"/>
</dbReference>
<accession>A0A1S1HD07</accession>
<name>A0A1S1HD07_9SPHN</name>
<dbReference type="Proteomes" id="UP000179467">
    <property type="component" value="Unassembled WGS sequence"/>
</dbReference>
<evidence type="ECO:0000313" key="1">
    <source>
        <dbReference type="EMBL" id="OHT20104.1"/>
    </source>
</evidence>